<dbReference type="InterPro" id="IPR016024">
    <property type="entry name" value="ARM-type_fold"/>
</dbReference>
<dbReference type="Proteomes" id="UP000682403">
    <property type="component" value="Unassembled WGS sequence"/>
</dbReference>
<dbReference type="SUPFAM" id="SSF48371">
    <property type="entry name" value="ARM repeat"/>
    <property type="match status" value="1"/>
</dbReference>
<name>A0ABS5LIX7_9BACI</name>
<dbReference type="Pfam" id="PF08713">
    <property type="entry name" value="DNA_alkylation"/>
    <property type="match status" value="1"/>
</dbReference>
<dbReference type="RefSeq" id="WP_211560400.1">
    <property type="nucleotide sequence ID" value="NZ_JAGVRK010000001.1"/>
</dbReference>
<dbReference type="PANTHER" id="PTHR34070:SF1">
    <property type="entry name" value="DNA ALKYLATION REPAIR PROTEIN"/>
    <property type="match status" value="1"/>
</dbReference>
<dbReference type="Gene3D" id="1.25.40.290">
    <property type="entry name" value="ARM repeat domains"/>
    <property type="match status" value="1"/>
</dbReference>
<dbReference type="EMBL" id="JAGVRK010000001">
    <property type="protein sequence ID" value="MBS2970324.1"/>
    <property type="molecule type" value="Genomic_DNA"/>
</dbReference>
<evidence type="ECO:0000313" key="2">
    <source>
        <dbReference type="Proteomes" id="UP000682403"/>
    </source>
</evidence>
<dbReference type="CDD" id="cd07064">
    <property type="entry name" value="AlkD_like_1"/>
    <property type="match status" value="1"/>
</dbReference>
<dbReference type="InterPro" id="IPR014825">
    <property type="entry name" value="DNA_alkylation"/>
</dbReference>
<gene>
    <name evidence="1" type="ORF">J9317_16375</name>
</gene>
<organism evidence="1 2">
    <name type="scientific">Metabacillus flavus</name>
    <dbReference type="NCBI Taxonomy" id="2823519"/>
    <lineage>
        <taxon>Bacteria</taxon>
        <taxon>Bacillati</taxon>
        <taxon>Bacillota</taxon>
        <taxon>Bacilli</taxon>
        <taxon>Bacillales</taxon>
        <taxon>Bacillaceae</taxon>
        <taxon>Metabacillus</taxon>
    </lineage>
</organism>
<reference evidence="1 2" key="1">
    <citation type="submission" date="2021-04" db="EMBL/GenBank/DDBJ databases">
        <title>Metabacillus sp. strain KIGAM252 whole genome sequence.</title>
        <authorList>
            <person name="Seo M.-J."/>
            <person name="Cho E.-S."/>
            <person name="Hwang C.Y."/>
            <person name="Yoon D.J."/>
        </authorList>
    </citation>
    <scope>NUCLEOTIDE SEQUENCE [LARGE SCALE GENOMIC DNA]</scope>
    <source>
        <strain evidence="1 2">KIGAM252</strain>
    </source>
</reference>
<keyword evidence="2" id="KW-1185">Reference proteome</keyword>
<evidence type="ECO:0000313" key="1">
    <source>
        <dbReference type="EMBL" id="MBS2970324.1"/>
    </source>
</evidence>
<proteinExistence type="predicted"/>
<sequence length="231" mass="26765">MKTDYAEGLIELMKVHADSGNNAAMEAYMKNQFSFLGIKAPERKRLLTQYAAENGWPETNSELKVIVHRLFLSPYRECVYAGLDLLIKKKKLLKNSDLDFVMELIVTKPWWDTVDLLASHIAGYLIEQNPCLASQPDGWIKHESMWVKRTALLYQLKYKEKTNKAKLAEYICSMSDSNEFFIQKAIGWALREYSKTEPDWVITFTSAEELKPLSKREALKYVNRRIEKGAE</sequence>
<dbReference type="PANTHER" id="PTHR34070">
    <property type="entry name" value="ARMADILLO-TYPE FOLD"/>
    <property type="match status" value="1"/>
</dbReference>
<dbReference type="Gene3D" id="1.20.1660.10">
    <property type="entry name" value="Hypothetical protein (EF3068)"/>
    <property type="match status" value="1"/>
</dbReference>
<protein>
    <submittedName>
        <fullName evidence="1">DNA alkylation repair protein</fullName>
    </submittedName>
</protein>
<accession>A0ABS5LIX7</accession>
<comment type="caution">
    <text evidence="1">The sequence shown here is derived from an EMBL/GenBank/DDBJ whole genome shotgun (WGS) entry which is preliminary data.</text>
</comment>